<dbReference type="AlphaFoldDB" id="A0A538TXG6"/>
<dbReference type="GO" id="GO:0030246">
    <property type="term" value="F:carbohydrate binding"/>
    <property type="evidence" value="ECO:0007669"/>
    <property type="project" value="InterPro"/>
</dbReference>
<organism evidence="3 4">
    <name type="scientific">Eiseniibacteriota bacterium</name>
    <dbReference type="NCBI Taxonomy" id="2212470"/>
    <lineage>
        <taxon>Bacteria</taxon>
        <taxon>Candidatus Eiseniibacteriota</taxon>
    </lineage>
</organism>
<feature type="chain" id="PRO_5021861772" evidence="1">
    <location>
        <begin position="21"/>
        <end position="279"/>
    </location>
</feature>
<dbReference type="InterPro" id="IPR025491">
    <property type="entry name" value="DUF4382"/>
</dbReference>
<evidence type="ECO:0000313" key="4">
    <source>
        <dbReference type="Proteomes" id="UP000319836"/>
    </source>
</evidence>
<dbReference type="Gene3D" id="2.60.40.1120">
    <property type="entry name" value="Carboxypeptidase-like, regulatory domain"/>
    <property type="match status" value="1"/>
</dbReference>
<reference evidence="3 4" key="1">
    <citation type="journal article" date="2019" name="Nat. Microbiol.">
        <title>Mediterranean grassland soil C-N compound turnover is dependent on rainfall and depth, and is mediated by genomically divergent microorganisms.</title>
        <authorList>
            <person name="Diamond S."/>
            <person name="Andeer P.F."/>
            <person name="Li Z."/>
            <person name="Crits-Christoph A."/>
            <person name="Burstein D."/>
            <person name="Anantharaman K."/>
            <person name="Lane K.R."/>
            <person name="Thomas B.C."/>
            <person name="Pan C."/>
            <person name="Northen T.R."/>
            <person name="Banfield J.F."/>
        </authorList>
    </citation>
    <scope>NUCLEOTIDE SEQUENCE [LARGE SCALE GENOMIC DNA]</scope>
    <source>
        <strain evidence="3">WS_10</strain>
    </source>
</reference>
<evidence type="ECO:0000259" key="2">
    <source>
        <dbReference type="Pfam" id="PF14321"/>
    </source>
</evidence>
<evidence type="ECO:0000313" key="3">
    <source>
        <dbReference type="EMBL" id="TMQ68334.1"/>
    </source>
</evidence>
<dbReference type="PROSITE" id="PS51257">
    <property type="entry name" value="PROKAR_LIPOPROTEIN"/>
    <property type="match status" value="1"/>
</dbReference>
<gene>
    <name evidence="3" type="ORF">E6K80_14300</name>
</gene>
<feature type="domain" description="DUF4382" evidence="2">
    <location>
        <begin position="33"/>
        <end position="172"/>
    </location>
</feature>
<keyword evidence="1" id="KW-0732">Signal</keyword>
<dbReference type="EMBL" id="VBPA01000407">
    <property type="protein sequence ID" value="TMQ68334.1"/>
    <property type="molecule type" value="Genomic_DNA"/>
</dbReference>
<comment type="caution">
    <text evidence="3">The sequence shown here is derived from an EMBL/GenBank/DDBJ whole genome shotgun (WGS) entry which is preliminary data.</text>
</comment>
<evidence type="ECO:0000256" key="1">
    <source>
        <dbReference type="SAM" id="SignalP"/>
    </source>
</evidence>
<dbReference type="SUPFAM" id="SSF49452">
    <property type="entry name" value="Starch-binding domain-like"/>
    <property type="match status" value="1"/>
</dbReference>
<protein>
    <submittedName>
        <fullName evidence="3">DUF4382 domain-containing protein</fullName>
    </submittedName>
</protein>
<name>A0A538TXG6_UNCEI</name>
<accession>A0A538TXG6</accession>
<dbReference type="Pfam" id="PF14321">
    <property type="entry name" value="DUF4382"/>
    <property type="match status" value="1"/>
</dbReference>
<dbReference type="Proteomes" id="UP000319836">
    <property type="component" value="Unassembled WGS sequence"/>
</dbReference>
<feature type="signal peptide" evidence="1">
    <location>
        <begin position="1"/>
        <end position="20"/>
    </location>
</feature>
<dbReference type="InterPro" id="IPR013784">
    <property type="entry name" value="Carb-bd-like_fold"/>
</dbReference>
<proteinExistence type="predicted"/>
<sequence>MKTTRLIAALAAAAALAAVAGCSKNDDQIAATTGHVNVVLTDDPAVYDKVNLVVTGVAIHRGDSDTTAWETLRSDSTTIDLLTLQNGATLQLATADAPAAHYTQIRLLLGAGSTIVVDGVTHPLVIPSGQQTGLKIVGGFDVPPGGTVELTLDFDASRSIIVTGNGTYILRPVVRMIVNRGSTAGSITGRIVPDSLGASVYAISGADTVQTARAQTNGQFTLSTLIAGTYTVAIHPDTAYRDTSRTSVLVTAGHVTNLGDITLTHNPAPAAVVAIRRRS</sequence>